<dbReference type="GO" id="GO:0042393">
    <property type="term" value="F:histone binding"/>
    <property type="evidence" value="ECO:0007669"/>
    <property type="project" value="InterPro"/>
</dbReference>
<sequence>MNITTRFWYKAKAVQVYSRICQLEGKADHADRLIKRQFQYRAKTAIIITDKRTTRDLNTSIAIEDVNSKRRHIILVDFQICPSLYFKSFVGTEGIFYCAQSFLILHQEGKTQQKRPVGT</sequence>
<reference evidence="1 2" key="1">
    <citation type="submission" date="2020-02" db="EMBL/GenBank/DDBJ databases">
        <authorList>
            <person name="Ferguson B K."/>
        </authorList>
    </citation>
    <scope>NUCLEOTIDE SEQUENCE [LARGE SCALE GENOMIC DNA]</scope>
</reference>
<dbReference type="InterPro" id="IPR046426">
    <property type="entry name" value="DAXX_histone-bd_sf"/>
</dbReference>
<proteinExistence type="predicted"/>
<accession>A0A6H5HMH4</accession>
<name>A0A6H5HMH4_9HEMI</name>
<gene>
    <name evidence="1" type="ORF">NTEN_LOCUS21845</name>
</gene>
<evidence type="ECO:0000313" key="2">
    <source>
        <dbReference type="Proteomes" id="UP000479000"/>
    </source>
</evidence>
<dbReference type="Proteomes" id="UP000479000">
    <property type="component" value="Unassembled WGS sequence"/>
</dbReference>
<keyword evidence="2" id="KW-1185">Reference proteome</keyword>
<dbReference type="Gene3D" id="1.20.58.2170">
    <property type="match status" value="1"/>
</dbReference>
<organism evidence="1 2">
    <name type="scientific">Nesidiocoris tenuis</name>
    <dbReference type="NCBI Taxonomy" id="355587"/>
    <lineage>
        <taxon>Eukaryota</taxon>
        <taxon>Metazoa</taxon>
        <taxon>Ecdysozoa</taxon>
        <taxon>Arthropoda</taxon>
        <taxon>Hexapoda</taxon>
        <taxon>Insecta</taxon>
        <taxon>Pterygota</taxon>
        <taxon>Neoptera</taxon>
        <taxon>Paraneoptera</taxon>
        <taxon>Hemiptera</taxon>
        <taxon>Heteroptera</taxon>
        <taxon>Panheteroptera</taxon>
        <taxon>Cimicomorpha</taxon>
        <taxon>Miridae</taxon>
        <taxon>Dicyphina</taxon>
        <taxon>Nesidiocoris</taxon>
    </lineage>
</organism>
<dbReference type="OrthoDB" id="7492809at2759"/>
<dbReference type="AlphaFoldDB" id="A0A6H5HMH4"/>
<protein>
    <submittedName>
        <fullName evidence="1">Uncharacterized protein</fullName>
    </submittedName>
</protein>
<dbReference type="EMBL" id="CADCXU010032087">
    <property type="protein sequence ID" value="CAB0017928.1"/>
    <property type="molecule type" value="Genomic_DNA"/>
</dbReference>
<evidence type="ECO:0000313" key="1">
    <source>
        <dbReference type="EMBL" id="CAB0017928.1"/>
    </source>
</evidence>